<proteinExistence type="predicted"/>
<keyword evidence="1" id="KW-0812">Transmembrane</keyword>
<organism evidence="2 3">
    <name type="scientific">Aphidius gifuensis</name>
    <name type="common">Parasitoid wasp</name>
    <dbReference type="NCBI Taxonomy" id="684658"/>
    <lineage>
        <taxon>Eukaryota</taxon>
        <taxon>Metazoa</taxon>
        <taxon>Ecdysozoa</taxon>
        <taxon>Arthropoda</taxon>
        <taxon>Hexapoda</taxon>
        <taxon>Insecta</taxon>
        <taxon>Pterygota</taxon>
        <taxon>Neoptera</taxon>
        <taxon>Endopterygota</taxon>
        <taxon>Hymenoptera</taxon>
        <taxon>Apocrita</taxon>
        <taxon>Ichneumonoidea</taxon>
        <taxon>Braconidae</taxon>
        <taxon>Aphidiinae</taxon>
        <taxon>Aphidius</taxon>
    </lineage>
</organism>
<protein>
    <submittedName>
        <fullName evidence="2">Uncharacterized protein</fullName>
    </submittedName>
</protein>
<keyword evidence="3" id="KW-1185">Reference proteome</keyword>
<feature type="transmembrane region" description="Helical" evidence="1">
    <location>
        <begin position="95"/>
        <end position="115"/>
    </location>
</feature>
<accession>A0A834XY43</accession>
<reference evidence="2 3" key="1">
    <citation type="submission" date="2020-08" db="EMBL/GenBank/DDBJ databases">
        <title>Aphidius gifuensis genome sequencing and assembly.</title>
        <authorList>
            <person name="Du Z."/>
        </authorList>
    </citation>
    <scope>NUCLEOTIDE SEQUENCE [LARGE SCALE GENOMIC DNA]</scope>
    <source>
        <strain evidence="2">YNYX2018</strain>
        <tissue evidence="2">Adults</tissue>
    </source>
</reference>
<evidence type="ECO:0000313" key="2">
    <source>
        <dbReference type="EMBL" id="KAF7994632.1"/>
    </source>
</evidence>
<gene>
    <name evidence="2" type="ORF">HCN44_004104</name>
</gene>
<evidence type="ECO:0000313" key="3">
    <source>
        <dbReference type="Proteomes" id="UP000639338"/>
    </source>
</evidence>
<dbReference type="Proteomes" id="UP000639338">
    <property type="component" value="Unassembled WGS sequence"/>
</dbReference>
<dbReference type="AlphaFoldDB" id="A0A834XY43"/>
<comment type="caution">
    <text evidence="2">The sequence shown here is derived from an EMBL/GenBank/DDBJ whole genome shotgun (WGS) entry which is preliminary data.</text>
</comment>
<keyword evidence="1" id="KW-0472">Membrane</keyword>
<keyword evidence="1" id="KW-1133">Transmembrane helix</keyword>
<sequence>MIKGSDKVKYIEESMEAILERDQRTTSHRVFDCCENFDHCLNYNVTNDRRNNIDNHDNFEVSMTDKNNFNFHKCKNIRKIKRINNVTVRYFNSTILQRLVFSVILMLLVIPVQSAPSRMSSRQRLSKPAWINPCGSEIERDGQYQVDTDRNMTDDFENTVGPTLSLMKQAHSHAKHFRDKFLHATLRVGPLEATQSWRDMRYDWLPTFDQIPKHLGLLLSPEYLEKMEMRMLDQVFVNAYNYLQIYSVAIEQIVWDQKDRQWDFYDSFETMRTQTLAILCEIHLILLSRGITAKEPPLREHMPENARVADETYLHLRDWIILRDYMNSLEYFTQVFEHTIFMLEE</sequence>
<evidence type="ECO:0000256" key="1">
    <source>
        <dbReference type="SAM" id="Phobius"/>
    </source>
</evidence>
<name>A0A834XY43_APHGI</name>
<dbReference type="EMBL" id="JACMRX010000002">
    <property type="protein sequence ID" value="KAF7994632.1"/>
    <property type="molecule type" value="Genomic_DNA"/>
</dbReference>
<dbReference type="OrthoDB" id="6049566at2759"/>